<comment type="caution">
    <text evidence="3">The sequence shown here is derived from an EMBL/GenBank/DDBJ whole genome shotgun (WGS) entry which is preliminary data.</text>
</comment>
<evidence type="ECO:0000313" key="3">
    <source>
        <dbReference type="EMBL" id="MDK9496959.1"/>
    </source>
</evidence>
<feature type="region of interest" description="Disordered" evidence="1">
    <location>
        <begin position="271"/>
        <end position="307"/>
    </location>
</feature>
<dbReference type="RefSeq" id="WP_285342786.1">
    <property type="nucleotide sequence ID" value="NZ_JASITI010000016.1"/>
</dbReference>
<evidence type="ECO:0000313" key="4">
    <source>
        <dbReference type="Proteomes" id="UP001223390"/>
    </source>
</evidence>
<feature type="transmembrane region" description="Helical" evidence="2">
    <location>
        <begin position="76"/>
        <end position="96"/>
    </location>
</feature>
<keyword evidence="2" id="KW-0812">Transmembrane</keyword>
<evidence type="ECO:0000256" key="2">
    <source>
        <dbReference type="SAM" id="Phobius"/>
    </source>
</evidence>
<feature type="transmembrane region" description="Helical" evidence="2">
    <location>
        <begin position="132"/>
        <end position="153"/>
    </location>
</feature>
<reference evidence="3 4" key="1">
    <citation type="submission" date="2023-05" db="EMBL/GenBank/DDBJ databases">
        <title>Sequencing and Assembly of Streptomyces sp. NP73.</title>
        <authorList>
            <person name="Konwar A.N."/>
            <person name="Saikia K."/>
            <person name="Thakur D."/>
        </authorList>
    </citation>
    <scope>NUCLEOTIDE SEQUENCE [LARGE SCALE GENOMIC DNA]</scope>
    <source>
        <strain evidence="3 4">NP73</strain>
    </source>
</reference>
<evidence type="ECO:0008006" key="5">
    <source>
        <dbReference type="Google" id="ProtNLM"/>
    </source>
</evidence>
<gene>
    <name evidence="3" type="ORF">QEZ40_001602</name>
</gene>
<proteinExistence type="predicted"/>
<feature type="transmembrane region" description="Helical" evidence="2">
    <location>
        <begin position="102"/>
        <end position="120"/>
    </location>
</feature>
<feature type="transmembrane region" description="Helical" evidence="2">
    <location>
        <begin position="44"/>
        <end position="64"/>
    </location>
</feature>
<evidence type="ECO:0000256" key="1">
    <source>
        <dbReference type="SAM" id="MobiDB-lite"/>
    </source>
</evidence>
<protein>
    <recommendedName>
        <fullName evidence="5">Integral membrane protein</fullName>
    </recommendedName>
</protein>
<keyword evidence="2" id="KW-1133">Transmembrane helix</keyword>
<keyword evidence="2" id="KW-0472">Membrane</keyword>
<dbReference type="Proteomes" id="UP001223390">
    <property type="component" value="Unassembled WGS sequence"/>
</dbReference>
<keyword evidence="4" id="KW-1185">Reference proteome</keyword>
<accession>A0ABT7GTL4</accession>
<feature type="transmembrane region" description="Helical" evidence="2">
    <location>
        <begin position="191"/>
        <end position="214"/>
    </location>
</feature>
<sequence length="307" mass="34214">MLVVLPVRALWDLLVAGARGARRHVLAPLGRGVGWVLRQAWLYVLRPLSLVLFYWPWVGLWRYVVVPVGGAAYTYLLRPLGLGAAWLCVAFGRYVLVPVGSGTGWVLRYVVVLPAGWLYRELLTPVGHGLRWLVRGLCMVVFVWPWVGLWRYLLVPGGRGLAWVGRHVLVPAGNGLAWVGRYVLLPPLSLLYRYVLLPLGELLVGAWHIAGRILRALGRGLRRLWRGWVARPAAWVYRQVATPVGHAVREVWRTSRAAVREARAEVRRMLFGGPPGEPARSRARTLGSTTAADAAPAPEISPRKRRG</sequence>
<organism evidence="3 4">
    <name type="scientific">Streptomyces katrae</name>
    <dbReference type="NCBI Taxonomy" id="68223"/>
    <lineage>
        <taxon>Bacteria</taxon>
        <taxon>Bacillati</taxon>
        <taxon>Actinomycetota</taxon>
        <taxon>Actinomycetes</taxon>
        <taxon>Kitasatosporales</taxon>
        <taxon>Streptomycetaceae</taxon>
        <taxon>Streptomyces</taxon>
    </lineage>
</organism>
<name>A0ABT7GTL4_9ACTN</name>
<dbReference type="EMBL" id="JASITI010000016">
    <property type="protein sequence ID" value="MDK9496959.1"/>
    <property type="molecule type" value="Genomic_DNA"/>
</dbReference>